<accession>W0FM80</accession>
<dbReference type="InterPro" id="IPR013815">
    <property type="entry name" value="ATP_grasp_subdomain_1"/>
</dbReference>
<keyword evidence="2" id="KW-0670">Pyruvate</keyword>
<feature type="domain" description="Pyruvate phosphate dikinase AMP/ATP-binding" evidence="1">
    <location>
        <begin position="293"/>
        <end position="671"/>
    </location>
</feature>
<sequence length="861" mass="98643">MAAFDKVLSGIPEMDTALDHIRLGDNVVFRVSSLDEFHLFMDPYVEQAKKDGRNLIYFRFASHEPLVEDCPEVKTYVIPLSHQFETFTVEIHNIIEKEGRDAFYVFDCLSELQTAWATDLMMGNFFRVTCPFLFILDTVAFFPVLRGKHSIAAINKISNTTQLFLDVYSDQENVYVRPSKVWNRISETMFLPHLYNPETKSFRPVLDGVHSSRFYQVLRKYQRPGEEQYIDSWDRFFNTAKTLHEAGVNIDEYCSEMCNIMMTRDEKMREMVKTHFTPEDYFLTRSNMIGTGMIGGKACGMLLARAIIRNREPEIDTVLEPHDSFFIGSDMYYTYIVDNDFWDLRIRQRTEEGFFALAEEFAEKLLTGSFSEEMRTHFRNILEYYGQDPFIVRSSSILEDGFGNAFAGKYESVFCANRGTIEERLEEFENAIKTVYASTMSMSALDYRRRRGLDKKDEQMALLIQRVSGSYYGSYYMPCAAGVGYSYSPYQFMKNTDPKAGMLRLVMGLGTSAVDRTEGSYPRLVSLDRPEATTYTSTAEKHQYSQRRIEVVDVGSHDLKKLNLQDIGPKMPGYLLQVLTERDSEAEGRLRELGRSGEVRFISCQGLVKNRELMGRIQTLMQCIQAEYGQPVDIEYTMNLSEEGEYTINLLQCRPLQVFEDTGKVMIPEDLPKEEIVLESHGASMGLSRCLDLDVILYVDPVAYYNLAYADKPTVARAIGNINWKYRNQGKHMMLMVPGRIGTSSPELGVPTAFSDISEFEVICEMEEKGAGYNPELSYGSHIFQDLVEAEILYTAVFANEKTVQFHPEKLQGGEKLPVDSIENKDYSDVISLYDVSGKGCRLYHDLESEQLILTAPLCIF</sequence>
<reference evidence="2" key="1">
    <citation type="journal article" date="2013" name="PLoS ONE">
        <title>Metagenomic insights into the carbohydrate-active enzymes carried by the microorganisms adhering to solid digesta in the rumen of cows.</title>
        <authorList>
            <person name="Wang L."/>
            <person name="Hatem A."/>
            <person name="Catalyurek U.V."/>
            <person name="Morrison M."/>
            <person name="Yu Z."/>
        </authorList>
    </citation>
    <scope>NUCLEOTIDE SEQUENCE</scope>
</reference>
<organism evidence="2">
    <name type="scientific">uncultured bacterium Contig1450</name>
    <dbReference type="NCBI Taxonomy" id="1393427"/>
    <lineage>
        <taxon>Bacteria</taxon>
        <taxon>environmental samples</taxon>
    </lineage>
</organism>
<dbReference type="GO" id="GO:0016301">
    <property type="term" value="F:kinase activity"/>
    <property type="evidence" value="ECO:0007669"/>
    <property type="project" value="UniProtKB-KW"/>
</dbReference>
<name>W0FM80_9BACT</name>
<proteinExistence type="predicted"/>
<evidence type="ECO:0000259" key="1">
    <source>
        <dbReference type="Pfam" id="PF01326"/>
    </source>
</evidence>
<evidence type="ECO:0000313" key="2">
    <source>
        <dbReference type="EMBL" id="AHF24105.1"/>
    </source>
</evidence>
<dbReference type="GO" id="GO:0005524">
    <property type="term" value="F:ATP binding"/>
    <property type="evidence" value="ECO:0007669"/>
    <property type="project" value="InterPro"/>
</dbReference>
<dbReference type="Pfam" id="PF01326">
    <property type="entry name" value="PPDK_N"/>
    <property type="match status" value="1"/>
</dbReference>
<dbReference type="EMBL" id="KC246784">
    <property type="protein sequence ID" value="AHF24105.1"/>
    <property type="molecule type" value="Genomic_DNA"/>
</dbReference>
<dbReference type="SUPFAM" id="SSF56059">
    <property type="entry name" value="Glutathione synthetase ATP-binding domain-like"/>
    <property type="match status" value="1"/>
</dbReference>
<protein>
    <submittedName>
        <fullName evidence="2">Phosphoenolpyruvate synthase/pyruvate phosphate dikinase, PpsA</fullName>
    </submittedName>
</protein>
<dbReference type="Gene3D" id="3.30.1490.20">
    <property type="entry name" value="ATP-grasp fold, A domain"/>
    <property type="match status" value="1"/>
</dbReference>
<keyword evidence="2" id="KW-0808">Transferase</keyword>
<dbReference type="AlphaFoldDB" id="W0FM80"/>
<keyword evidence="2" id="KW-0418">Kinase</keyword>
<dbReference type="InterPro" id="IPR002192">
    <property type="entry name" value="PPDK_AMP/ATP-bd"/>
</dbReference>